<keyword evidence="1" id="KW-0812">Transmembrane</keyword>
<dbReference type="Proteomes" id="UP000452141">
    <property type="component" value="Unassembled WGS sequence"/>
</dbReference>
<keyword evidence="2" id="KW-0732">Signal</keyword>
<feature type="signal peptide" evidence="2">
    <location>
        <begin position="1"/>
        <end position="24"/>
    </location>
</feature>
<evidence type="ECO:0000313" key="4">
    <source>
        <dbReference type="Proteomes" id="UP000452141"/>
    </source>
</evidence>
<keyword evidence="1" id="KW-0472">Membrane</keyword>
<name>A0A844FKK4_9LACO</name>
<dbReference type="RefSeq" id="WP_154486227.1">
    <property type="nucleotide sequence ID" value="NZ_JAQYAR010000027.1"/>
</dbReference>
<organism evidence="3 4">
    <name type="scientific">Lactobacillus equicursoris</name>
    <dbReference type="NCBI Taxonomy" id="420645"/>
    <lineage>
        <taxon>Bacteria</taxon>
        <taxon>Bacillati</taxon>
        <taxon>Bacillota</taxon>
        <taxon>Bacilli</taxon>
        <taxon>Lactobacillales</taxon>
        <taxon>Lactobacillaceae</taxon>
        <taxon>Lactobacillus</taxon>
    </lineage>
</organism>
<proteinExistence type="predicted"/>
<evidence type="ECO:0000256" key="1">
    <source>
        <dbReference type="SAM" id="Phobius"/>
    </source>
</evidence>
<protein>
    <submittedName>
        <fullName evidence="3">Methanol dehydrogenase</fullName>
    </submittedName>
</protein>
<keyword evidence="1" id="KW-1133">Transmembrane helix</keyword>
<dbReference type="EMBL" id="VUMW01000001">
    <property type="protein sequence ID" value="MST79061.1"/>
    <property type="molecule type" value="Genomic_DNA"/>
</dbReference>
<accession>A0A844FKK4</accession>
<reference evidence="3 4" key="1">
    <citation type="submission" date="2019-08" db="EMBL/GenBank/DDBJ databases">
        <title>In-depth cultivation of the pig gut microbiome towards novel bacterial diversity and tailored functional studies.</title>
        <authorList>
            <person name="Wylensek D."/>
            <person name="Hitch T.C.A."/>
            <person name="Clavel T."/>
        </authorList>
    </citation>
    <scope>NUCLEOTIDE SEQUENCE [LARGE SCALE GENOMIC DNA]</scope>
    <source>
        <strain evidence="3 4">WCA-470BD-2E</strain>
    </source>
</reference>
<dbReference type="AlphaFoldDB" id="A0A844FKK4"/>
<feature type="transmembrane region" description="Helical" evidence="1">
    <location>
        <begin position="175"/>
        <end position="194"/>
    </location>
</feature>
<sequence length="203" mass="22671">MKTIANRLLASLALLLAFFTLTGASSFFVQDNAHLINTDTKQIVEKKNAKYQKTTAHPIIIVETLKHAKKIQPDGLNKATRTVYIVINIGKDGNKRAYLYSSRDLHSQFTAQVRRNILSYTAGNISSDDSLAFNQGVQDLFQICTTLVDQGLDLKKDSQDLTNEELNHIIKPADLRIPIMVALSVVVLALILFLRHIAKQQGR</sequence>
<evidence type="ECO:0000256" key="2">
    <source>
        <dbReference type="SAM" id="SignalP"/>
    </source>
</evidence>
<evidence type="ECO:0000313" key="3">
    <source>
        <dbReference type="EMBL" id="MST79061.1"/>
    </source>
</evidence>
<comment type="caution">
    <text evidence="3">The sequence shown here is derived from an EMBL/GenBank/DDBJ whole genome shotgun (WGS) entry which is preliminary data.</text>
</comment>
<feature type="chain" id="PRO_5039042585" evidence="2">
    <location>
        <begin position="25"/>
        <end position="203"/>
    </location>
</feature>
<gene>
    <name evidence="3" type="ORF">FYJ61_00885</name>
</gene>